<keyword evidence="1" id="KW-0805">Transcription regulation</keyword>
<organism evidence="5 6">
    <name type="scientific">Hadarchaeum yellowstonense</name>
    <dbReference type="NCBI Taxonomy" id="1776334"/>
    <lineage>
        <taxon>Archaea</taxon>
        <taxon>Methanobacteriati</taxon>
        <taxon>Candidatus Hadarchaeota</taxon>
        <taxon>Candidatus Hadarchaeia</taxon>
        <taxon>Candidatus Hadarchaeales</taxon>
        <taxon>Candidatus Hadarchaeaceae</taxon>
        <taxon>Candidatus Hadarchaeum</taxon>
    </lineage>
</organism>
<evidence type="ECO:0000256" key="2">
    <source>
        <dbReference type="ARBA" id="ARBA00023125"/>
    </source>
</evidence>
<dbReference type="AlphaFoldDB" id="A0A147K131"/>
<keyword evidence="3" id="KW-0804">Transcription</keyword>
<dbReference type="SMART" id="SM00347">
    <property type="entry name" value="HTH_MARR"/>
    <property type="match status" value="1"/>
</dbReference>
<reference evidence="5 6" key="1">
    <citation type="journal article" date="2016" name="Nat. Microbiol.">
        <title>Genomic inference of the metabolism of cosmopolitan subsurface Archaea, Hadesarchaea.</title>
        <authorList>
            <person name="Baker B.J."/>
            <person name="Saw J.H."/>
            <person name="Lind A.E."/>
            <person name="Lazar C.S."/>
            <person name="Hinrichs K.-U."/>
            <person name="Teske A.P."/>
            <person name="Ettema T.J."/>
        </authorList>
    </citation>
    <scope>NUCLEOTIDE SEQUENCE [LARGE SCALE GENOMIC DNA]</scope>
</reference>
<evidence type="ECO:0000313" key="5">
    <source>
        <dbReference type="EMBL" id="KUO42516.1"/>
    </source>
</evidence>
<dbReference type="EMBL" id="LQMQ01000005">
    <property type="protein sequence ID" value="KUO42516.1"/>
    <property type="molecule type" value="Genomic_DNA"/>
</dbReference>
<dbReference type="InterPro" id="IPR036388">
    <property type="entry name" value="WH-like_DNA-bd_sf"/>
</dbReference>
<dbReference type="Gene3D" id="1.10.10.10">
    <property type="entry name" value="Winged helix-like DNA-binding domain superfamily/Winged helix DNA-binding domain"/>
    <property type="match status" value="1"/>
</dbReference>
<protein>
    <recommendedName>
        <fullName evidence="4">HTH marR-type domain-containing protein</fullName>
    </recommendedName>
</protein>
<proteinExistence type="predicted"/>
<dbReference type="PRINTS" id="PR00598">
    <property type="entry name" value="HTHMARR"/>
</dbReference>
<dbReference type="PANTHER" id="PTHR42756">
    <property type="entry name" value="TRANSCRIPTIONAL REGULATOR, MARR"/>
    <property type="match status" value="1"/>
</dbReference>
<name>A0A147K131_HADYE</name>
<sequence>MKEPKSIVKLISCVHRLTACHVHSRLEKYGVGSSQVFFLMRLYHGDRISQDQMASELLVDKATCTRAIKKLERAGFVMRVVDAADRRVHRIHLTKKAKKLRPIIEKISEDWTSLLLTGFSEEEREKLSEFLERLVTNATVKREGCGGHV</sequence>
<dbReference type="SUPFAM" id="SSF46785">
    <property type="entry name" value="Winged helix' DNA-binding domain"/>
    <property type="match status" value="1"/>
</dbReference>
<feature type="domain" description="HTH marR-type" evidence="4">
    <location>
        <begin position="1"/>
        <end position="136"/>
    </location>
</feature>
<dbReference type="GO" id="GO:0003677">
    <property type="term" value="F:DNA binding"/>
    <property type="evidence" value="ECO:0007669"/>
    <property type="project" value="UniProtKB-KW"/>
</dbReference>
<evidence type="ECO:0000313" key="6">
    <source>
        <dbReference type="Proteomes" id="UP000074294"/>
    </source>
</evidence>
<comment type="caution">
    <text evidence="5">The sequence shown here is derived from an EMBL/GenBank/DDBJ whole genome shotgun (WGS) entry which is preliminary data.</text>
</comment>
<dbReference type="Pfam" id="PF01047">
    <property type="entry name" value="MarR"/>
    <property type="match status" value="1"/>
</dbReference>
<evidence type="ECO:0000256" key="1">
    <source>
        <dbReference type="ARBA" id="ARBA00023015"/>
    </source>
</evidence>
<keyword evidence="2" id="KW-0238">DNA-binding</keyword>
<accession>A0A147K131</accession>
<dbReference type="InterPro" id="IPR036390">
    <property type="entry name" value="WH_DNA-bd_sf"/>
</dbReference>
<evidence type="ECO:0000259" key="4">
    <source>
        <dbReference type="PROSITE" id="PS50995"/>
    </source>
</evidence>
<gene>
    <name evidence="5" type="ORF">APZ16_04285</name>
</gene>
<dbReference type="Proteomes" id="UP000074294">
    <property type="component" value="Unassembled WGS sequence"/>
</dbReference>
<dbReference type="InterPro" id="IPR000835">
    <property type="entry name" value="HTH_MarR-typ"/>
</dbReference>
<dbReference type="PANTHER" id="PTHR42756:SF1">
    <property type="entry name" value="TRANSCRIPTIONAL REPRESSOR OF EMRAB OPERON"/>
    <property type="match status" value="1"/>
</dbReference>
<dbReference type="STRING" id="1776334.APZ16_04285"/>
<evidence type="ECO:0000256" key="3">
    <source>
        <dbReference type="ARBA" id="ARBA00023163"/>
    </source>
</evidence>
<dbReference type="GO" id="GO:0003700">
    <property type="term" value="F:DNA-binding transcription factor activity"/>
    <property type="evidence" value="ECO:0007669"/>
    <property type="project" value="InterPro"/>
</dbReference>
<dbReference type="PROSITE" id="PS50995">
    <property type="entry name" value="HTH_MARR_2"/>
    <property type="match status" value="1"/>
</dbReference>